<organism evidence="2 3">
    <name type="scientific">Bacillus manliponensis</name>
    <dbReference type="NCBI Taxonomy" id="574376"/>
    <lineage>
        <taxon>Bacteria</taxon>
        <taxon>Bacillati</taxon>
        <taxon>Bacillota</taxon>
        <taxon>Bacilli</taxon>
        <taxon>Bacillales</taxon>
        <taxon>Bacillaceae</taxon>
        <taxon>Bacillus</taxon>
        <taxon>Bacillus cereus group</taxon>
    </lineage>
</organism>
<keyword evidence="3" id="KW-1185">Reference proteome</keyword>
<accession>A0A073JTR9</accession>
<dbReference type="OrthoDB" id="2456396at2"/>
<gene>
    <name evidence="2" type="ORF">BAMA_11755</name>
</gene>
<dbReference type="Pfam" id="PF13129">
    <property type="entry name" value="DUF3953"/>
    <property type="match status" value="1"/>
</dbReference>
<keyword evidence="1" id="KW-1133">Transmembrane helix</keyword>
<evidence type="ECO:0000256" key="1">
    <source>
        <dbReference type="SAM" id="Phobius"/>
    </source>
</evidence>
<name>A0A073JTR9_9BACI</name>
<keyword evidence="1" id="KW-0812">Transmembrane</keyword>
<feature type="transmembrane region" description="Helical" evidence="1">
    <location>
        <begin position="58"/>
        <end position="76"/>
    </location>
</feature>
<dbReference type="AlphaFoldDB" id="A0A073JTR9"/>
<dbReference type="Proteomes" id="UP000027822">
    <property type="component" value="Unassembled WGS sequence"/>
</dbReference>
<feature type="transmembrane region" description="Helical" evidence="1">
    <location>
        <begin position="29"/>
        <end position="46"/>
    </location>
</feature>
<dbReference type="InterPro" id="IPR025018">
    <property type="entry name" value="DUF3953"/>
</dbReference>
<protein>
    <recommendedName>
        <fullName evidence="4">DUF3953 domain-containing protein</fullName>
    </recommendedName>
</protein>
<dbReference type="EMBL" id="JOTN01000024">
    <property type="protein sequence ID" value="KEK17637.1"/>
    <property type="molecule type" value="Genomic_DNA"/>
</dbReference>
<evidence type="ECO:0008006" key="4">
    <source>
        <dbReference type="Google" id="ProtNLM"/>
    </source>
</evidence>
<reference evidence="2 3" key="1">
    <citation type="submission" date="2014-06" db="EMBL/GenBank/DDBJ databases">
        <title>Draft genome sequence of Bacillus manliponensis JCM 15802 (MCCC 1A00708).</title>
        <authorList>
            <person name="Lai Q."/>
            <person name="Liu Y."/>
            <person name="Shao Z."/>
        </authorList>
    </citation>
    <scope>NUCLEOTIDE SEQUENCE [LARGE SCALE GENOMIC DNA]</scope>
    <source>
        <strain evidence="2 3">JCM 15802</strain>
    </source>
</reference>
<sequence length="77" mass="8296">MTKVYVQLAISIAIILLAAYSVITGNTSLLPLMQIAAGILAFVIGIDQIKRNKKALGFVLIGSSIVVWSFCILLYVI</sequence>
<dbReference type="STRING" id="574376.BAMA_11755"/>
<feature type="transmembrane region" description="Helical" evidence="1">
    <location>
        <begin position="5"/>
        <end position="23"/>
    </location>
</feature>
<dbReference type="RefSeq" id="WP_034642731.1">
    <property type="nucleotide sequence ID" value="NZ_CBCSJC010000006.1"/>
</dbReference>
<keyword evidence="1" id="KW-0472">Membrane</keyword>
<evidence type="ECO:0000313" key="2">
    <source>
        <dbReference type="EMBL" id="KEK17637.1"/>
    </source>
</evidence>
<comment type="caution">
    <text evidence="2">The sequence shown here is derived from an EMBL/GenBank/DDBJ whole genome shotgun (WGS) entry which is preliminary data.</text>
</comment>
<proteinExistence type="predicted"/>
<evidence type="ECO:0000313" key="3">
    <source>
        <dbReference type="Proteomes" id="UP000027822"/>
    </source>
</evidence>